<evidence type="ECO:0000313" key="3">
    <source>
        <dbReference type="Proteomes" id="UP000765509"/>
    </source>
</evidence>
<dbReference type="Proteomes" id="UP000765509">
    <property type="component" value="Unassembled WGS sequence"/>
</dbReference>
<feature type="compositionally biased region" description="Polar residues" evidence="1">
    <location>
        <begin position="16"/>
        <end position="34"/>
    </location>
</feature>
<keyword evidence="3" id="KW-1185">Reference proteome</keyword>
<evidence type="ECO:0000256" key="1">
    <source>
        <dbReference type="SAM" id="MobiDB-lite"/>
    </source>
</evidence>
<accession>A0A9Q3GRC8</accession>
<name>A0A9Q3GRC8_9BASI</name>
<comment type="caution">
    <text evidence="2">The sequence shown here is derived from an EMBL/GenBank/DDBJ whole genome shotgun (WGS) entry which is preliminary data.</text>
</comment>
<proteinExistence type="predicted"/>
<gene>
    <name evidence="2" type="ORF">O181_016097</name>
</gene>
<dbReference type="EMBL" id="AVOT02004449">
    <property type="protein sequence ID" value="MBW0476382.1"/>
    <property type="molecule type" value="Genomic_DNA"/>
</dbReference>
<reference evidence="2" key="1">
    <citation type="submission" date="2021-03" db="EMBL/GenBank/DDBJ databases">
        <title>Draft genome sequence of rust myrtle Austropuccinia psidii MF-1, a brazilian biotype.</title>
        <authorList>
            <person name="Quecine M.C."/>
            <person name="Pachon D.M.R."/>
            <person name="Bonatelli M.L."/>
            <person name="Correr F.H."/>
            <person name="Franceschini L.M."/>
            <person name="Leite T.F."/>
            <person name="Margarido G.R.A."/>
            <person name="Almeida C.A."/>
            <person name="Ferrarezi J.A."/>
            <person name="Labate C.A."/>
        </authorList>
    </citation>
    <scope>NUCLEOTIDE SEQUENCE</scope>
    <source>
        <strain evidence="2">MF-1</strain>
    </source>
</reference>
<feature type="compositionally biased region" description="Low complexity" evidence="1">
    <location>
        <begin position="77"/>
        <end position="86"/>
    </location>
</feature>
<evidence type="ECO:0000313" key="2">
    <source>
        <dbReference type="EMBL" id="MBW0476382.1"/>
    </source>
</evidence>
<feature type="compositionally biased region" description="Acidic residues" evidence="1">
    <location>
        <begin position="1"/>
        <end position="14"/>
    </location>
</feature>
<dbReference type="AlphaFoldDB" id="A0A9Q3GRC8"/>
<feature type="region of interest" description="Disordered" evidence="1">
    <location>
        <begin position="1"/>
        <end position="92"/>
    </location>
</feature>
<organism evidence="2 3">
    <name type="scientific">Austropuccinia psidii MF-1</name>
    <dbReference type="NCBI Taxonomy" id="1389203"/>
    <lineage>
        <taxon>Eukaryota</taxon>
        <taxon>Fungi</taxon>
        <taxon>Dikarya</taxon>
        <taxon>Basidiomycota</taxon>
        <taxon>Pucciniomycotina</taxon>
        <taxon>Pucciniomycetes</taxon>
        <taxon>Pucciniales</taxon>
        <taxon>Sphaerophragmiaceae</taxon>
        <taxon>Austropuccinia</taxon>
    </lineage>
</organism>
<protein>
    <submittedName>
        <fullName evidence="2">Uncharacterized protein</fullName>
    </submittedName>
</protein>
<sequence length="92" mass="10265">MDDKDEDDVDEESNFDVHNNVSHCGSDSNDNGSVTAKDKEPTGTRSKTQKRRHHSDESEGNSEQENRNEASHIQPHLSSSKKNLKGNSEKSL</sequence>